<comment type="function">
    <text evidence="1">In the phosphorylated form it could act as an anti-anti-sigma factor that counteracts SpoIIAB and thus releases sigma f from inhibition.</text>
</comment>
<accession>S0FIC6</accession>
<dbReference type="NCBIfam" id="TIGR02886">
    <property type="entry name" value="spore_II_AA"/>
    <property type="match status" value="1"/>
</dbReference>
<feature type="domain" description="STAS" evidence="7">
    <location>
        <begin position="1"/>
        <end position="111"/>
    </location>
</feature>
<sequence length="113" mass="12677">MDVKLLRKGTTLVIRIMEDMDHHSAQYLRQKIDSEIIKSTVKNIIFDFSKVNFMDSSGIGIVVGRYKNIQKLNGRAAIVNANPKLMQIFEMSGVLKIIPAYADLEDALTSMCG</sequence>
<dbReference type="GO" id="GO:0045152">
    <property type="term" value="F:antisigma factor binding"/>
    <property type="evidence" value="ECO:0007669"/>
    <property type="project" value="InterPro"/>
</dbReference>
<dbReference type="Gene3D" id="3.30.750.24">
    <property type="entry name" value="STAS domain"/>
    <property type="match status" value="1"/>
</dbReference>
<evidence type="ECO:0000313" key="8">
    <source>
        <dbReference type="EMBL" id="EMS69826.1"/>
    </source>
</evidence>
<name>S0FIC6_RUMCE</name>
<keyword evidence="9" id="KW-1185">Reference proteome</keyword>
<dbReference type="InterPro" id="IPR036513">
    <property type="entry name" value="STAS_dom_sf"/>
</dbReference>
<keyword evidence="5" id="KW-0749">Sporulation</keyword>
<dbReference type="Proteomes" id="UP000014155">
    <property type="component" value="Unassembled WGS sequence"/>
</dbReference>
<dbReference type="PATRIC" id="fig|1195236.3.peg.5008"/>
<dbReference type="InterPro" id="IPR014237">
    <property type="entry name" value="Anti-sigma_F_ant"/>
</dbReference>
<dbReference type="GO" id="GO:0030435">
    <property type="term" value="P:sporulation resulting in formation of a cellular spore"/>
    <property type="evidence" value="ECO:0007669"/>
    <property type="project" value="UniProtKB-KW"/>
</dbReference>
<dbReference type="AlphaFoldDB" id="S0FIC6"/>
<comment type="similarity">
    <text evidence="2 6">Belongs to the anti-sigma-factor antagonist family.</text>
</comment>
<dbReference type="Pfam" id="PF01740">
    <property type="entry name" value="STAS"/>
    <property type="match status" value="1"/>
</dbReference>
<evidence type="ECO:0000256" key="6">
    <source>
        <dbReference type="RuleBase" id="RU003749"/>
    </source>
</evidence>
<evidence type="ECO:0000256" key="1">
    <source>
        <dbReference type="ARBA" id="ARBA00001976"/>
    </source>
</evidence>
<protein>
    <recommendedName>
        <fullName evidence="3 6">Anti-sigma F factor antagonist</fullName>
    </recommendedName>
    <alternativeName>
        <fullName evidence="6">Stage II sporulation protein</fullName>
    </alternativeName>
</protein>
<evidence type="ECO:0000313" key="9">
    <source>
        <dbReference type="Proteomes" id="UP000014155"/>
    </source>
</evidence>
<proteinExistence type="inferred from homology"/>
<dbReference type="SUPFAM" id="SSF52091">
    <property type="entry name" value="SpoIIaa-like"/>
    <property type="match status" value="1"/>
</dbReference>
<dbReference type="RefSeq" id="WP_004630240.1">
    <property type="nucleotide sequence ID" value="NZ_AORV01000065.1"/>
</dbReference>
<dbReference type="eggNOG" id="COG1366">
    <property type="taxonomic scope" value="Bacteria"/>
</dbReference>
<evidence type="ECO:0000256" key="4">
    <source>
        <dbReference type="ARBA" id="ARBA00022553"/>
    </source>
</evidence>
<dbReference type="STRING" id="1195236.CTER_4819"/>
<dbReference type="CDD" id="cd07043">
    <property type="entry name" value="STAS_anti-anti-sigma_factors"/>
    <property type="match status" value="1"/>
</dbReference>
<comment type="caution">
    <text evidence="8">The sequence shown here is derived from an EMBL/GenBank/DDBJ whole genome shotgun (WGS) entry which is preliminary data.</text>
</comment>
<dbReference type="PROSITE" id="PS50801">
    <property type="entry name" value="STAS"/>
    <property type="match status" value="1"/>
</dbReference>
<dbReference type="EMBL" id="AORV01000065">
    <property type="protein sequence ID" value="EMS69826.1"/>
    <property type="molecule type" value="Genomic_DNA"/>
</dbReference>
<gene>
    <name evidence="8" type="ORF">CTER_4819</name>
</gene>
<dbReference type="InterPro" id="IPR003658">
    <property type="entry name" value="Anti-sigma_ant"/>
</dbReference>
<evidence type="ECO:0000259" key="7">
    <source>
        <dbReference type="PROSITE" id="PS50801"/>
    </source>
</evidence>
<dbReference type="InterPro" id="IPR002645">
    <property type="entry name" value="STAS_dom"/>
</dbReference>
<evidence type="ECO:0000256" key="3">
    <source>
        <dbReference type="ARBA" id="ARBA00020784"/>
    </source>
</evidence>
<dbReference type="PANTHER" id="PTHR33495:SF2">
    <property type="entry name" value="ANTI-SIGMA FACTOR ANTAGONIST TM_1081-RELATED"/>
    <property type="match status" value="1"/>
</dbReference>
<evidence type="ECO:0000256" key="5">
    <source>
        <dbReference type="ARBA" id="ARBA00022969"/>
    </source>
</evidence>
<dbReference type="PANTHER" id="PTHR33495">
    <property type="entry name" value="ANTI-SIGMA FACTOR ANTAGONIST TM_1081-RELATED-RELATED"/>
    <property type="match status" value="1"/>
</dbReference>
<reference evidence="8 9" key="1">
    <citation type="journal article" date="2013" name="Genome Announc.">
        <title>Draft Genome Sequence of the Cellulolytic, Mesophilic, Anaerobic Bacterium Clostridium termitidis Strain CT1112 (DSM 5398).</title>
        <authorList>
            <person name="Lal S."/>
            <person name="Ramachandran U."/>
            <person name="Zhang X."/>
            <person name="Munir R."/>
            <person name="Sparling R."/>
            <person name="Levin D.B."/>
        </authorList>
    </citation>
    <scope>NUCLEOTIDE SEQUENCE [LARGE SCALE GENOMIC DNA]</scope>
    <source>
        <strain evidence="8 9">CT1112</strain>
    </source>
</reference>
<dbReference type="GO" id="GO:0043856">
    <property type="term" value="F:anti-sigma factor antagonist activity"/>
    <property type="evidence" value="ECO:0007669"/>
    <property type="project" value="InterPro"/>
</dbReference>
<keyword evidence="4" id="KW-0597">Phosphoprotein</keyword>
<organism evidence="8 9">
    <name type="scientific">Ruminiclostridium cellobioparum subsp. termitidis CT1112</name>
    <dbReference type="NCBI Taxonomy" id="1195236"/>
    <lineage>
        <taxon>Bacteria</taxon>
        <taxon>Bacillati</taxon>
        <taxon>Bacillota</taxon>
        <taxon>Clostridia</taxon>
        <taxon>Eubacteriales</taxon>
        <taxon>Oscillospiraceae</taxon>
        <taxon>Ruminiclostridium</taxon>
    </lineage>
</organism>
<dbReference type="NCBIfam" id="TIGR00377">
    <property type="entry name" value="ant_ant_sig"/>
    <property type="match status" value="1"/>
</dbReference>
<evidence type="ECO:0000256" key="2">
    <source>
        <dbReference type="ARBA" id="ARBA00009013"/>
    </source>
</evidence>